<organism evidence="1 2">
    <name type="scientific">Silvimonas amylolytica</name>
    <dbReference type="NCBI Taxonomy" id="449663"/>
    <lineage>
        <taxon>Bacteria</taxon>
        <taxon>Pseudomonadati</taxon>
        <taxon>Pseudomonadota</taxon>
        <taxon>Betaproteobacteria</taxon>
        <taxon>Neisseriales</taxon>
        <taxon>Chitinibacteraceae</taxon>
        <taxon>Silvimonas</taxon>
    </lineage>
</organism>
<gene>
    <name evidence="1" type="ORF">GCM10010971_26470</name>
</gene>
<accession>A0ABQ2PND0</accession>
<sequence length="72" mass="8182">MQFQLETVFKRKILGVHLTAGIEAHTDIWMDIIERLFWGGLFGLEQSGFQPGKLSGLRLRSVAIGLRNKKLN</sequence>
<dbReference type="Proteomes" id="UP000621859">
    <property type="component" value="Unassembled WGS sequence"/>
</dbReference>
<name>A0ABQ2PND0_9NEIS</name>
<reference evidence="2" key="1">
    <citation type="journal article" date="2019" name="Int. J. Syst. Evol. Microbiol.">
        <title>The Global Catalogue of Microorganisms (GCM) 10K type strain sequencing project: providing services to taxonomists for standard genome sequencing and annotation.</title>
        <authorList>
            <consortium name="The Broad Institute Genomics Platform"/>
            <consortium name="The Broad Institute Genome Sequencing Center for Infectious Disease"/>
            <person name="Wu L."/>
            <person name="Ma J."/>
        </authorList>
    </citation>
    <scope>NUCLEOTIDE SEQUENCE [LARGE SCALE GENOMIC DNA]</scope>
    <source>
        <strain evidence="2">CGMCC 1.8860</strain>
    </source>
</reference>
<keyword evidence="2" id="KW-1185">Reference proteome</keyword>
<dbReference type="EMBL" id="BMLY01000004">
    <property type="protein sequence ID" value="GGP26828.1"/>
    <property type="molecule type" value="Genomic_DNA"/>
</dbReference>
<evidence type="ECO:0000313" key="1">
    <source>
        <dbReference type="EMBL" id="GGP26828.1"/>
    </source>
</evidence>
<comment type="caution">
    <text evidence="1">The sequence shown here is derived from an EMBL/GenBank/DDBJ whole genome shotgun (WGS) entry which is preliminary data.</text>
</comment>
<evidence type="ECO:0000313" key="2">
    <source>
        <dbReference type="Proteomes" id="UP000621859"/>
    </source>
</evidence>
<protein>
    <submittedName>
        <fullName evidence="1">Uncharacterized protein</fullName>
    </submittedName>
</protein>
<proteinExistence type="predicted"/>